<dbReference type="RefSeq" id="WP_327598564.1">
    <property type="nucleotide sequence ID" value="NZ_JAYXHS010000001.1"/>
</dbReference>
<evidence type="ECO:0000259" key="1">
    <source>
        <dbReference type="Pfam" id="PF00535"/>
    </source>
</evidence>
<dbReference type="Gene3D" id="3.40.50.2000">
    <property type="entry name" value="Glycogen Phosphorylase B"/>
    <property type="match status" value="1"/>
</dbReference>
<gene>
    <name evidence="2" type="ORF">VVD49_07745</name>
</gene>
<evidence type="ECO:0000313" key="2">
    <source>
        <dbReference type="EMBL" id="MEC5385613.1"/>
    </source>
</evidence>
<proteinExistence type="predicted"/>
<keyword evidence="2" id="KW-0808">Transferase</keyword>
<dbReference type="EMBL" id="JAYXHS010000001">
    <property type="protein sequence ID" value="MEC5385613.1"/>
    <property type="molecule type" value="Genomic_DNA"/>
</dbReference>
<evidence type="ECO:0000313" key="3">
    <source>
        <dbReference type="Proteomes" id="UP001331561"/>
    </source>
</evidence>
<dbReference type="CDD" id="cd00761">
    <property type="entry name" value="Glyco_tranf_GTA_type"/>
    <property type="match status" value="1"/>
</dbReference>
<dbReference type="InterPro" id="IPR050834">
    <property type="entry name" value="Glycosyltransf_2"/>
</dbReference>
<dbReference type="InterPro" id="IPR001173">
    <property type="entry name" value="Glyco_trans_2-like"/>
</dbReference>
<dbReference type="Pfam" id="PF00535">
    <property type="entry name" value="Glycos_transf_2"/>
    <property type="match status" value="1"/>
</dbReference>
<dbReference type="GO" id="GO:0016757">
    <property type="term" value="F:glycosyltransferase activity"/>
    <property type="evidence" value="ECO:0007669"/>
    <property type="project" value="UniProtKB-KW"/>
</dbReference>
<dbReference type="SUPFAM" id="SSF53756">
    <property type="entry name" value="UDP-Glycosyltransferase/glycogen phosphorylase"/>
    <property type="match status" value="1"/>
</dbReference>
<dbReference type="Proteomes" id="UP001331561">
    <property type="component" value="Unassembled WGS sequence"/>
</dbReference>
<keyword evidence="2" id="KW-0328">Glycosyltransferase</keyword>
<dbReference type="PANTHER" id="PTHR43685">
    <property type="entry name" value="GLYCOSYLTRANSFERASE"/>
    <property type="match status" value="1"/>
</dbReference>
<name>A0ABU6K1E6_9RHOO</name>
<dbReference type="PANTHER" id="PTHR43685:SF3">
    <property type="entry name" value="SLR2126 PROTEIN"/>
    <property type="match status" value="1"/>
</dbReference>
<sequence length="1142" mass="127913">MLKKSLQRLKSLTKHALTLSSDATAGDLQVISAGSPIIVSGKTVLLQTLGARRFKTARISILFGTFGRKNDCNVDVRLFSKNFELLHHETVSATQLDDNTYYSLKLPADFVYRDELCLAIASPDATETNCVAIWTKADITSCLREVPRQRKAITDITPSTPGGSEYPGIALVAESDDLKVAGLQAVSAGSPIVVSEKNVLLQSLDTRPFEIGRLSILFGTFGRQNDCHVDLRLFSKDFGLLHHETVSATVLGDNARYSLRLPTDFVYRGELYLAIASPDATETNFVAVWTRAESTSCLREVPRWGEAIADITPLTAGGSEHPGVALITELAHHGSGQSSRSYLREPIGPATGAQALPGMYAMVGFDDIQRQSLEALNRDDRLRLLPLDLARLEPFPSCQALLFPAELDAAEGKILGRFARQKKMPLIAVSTDEQPLQRKTLDALPGYADGLLCVKPQANTRLPQGILGGELYHPLGEVLNTYQRRQLPKVSIVTILSGKAEQLRWVIKSYFDQTYAGEIEIIYVNDCFGDAETVVAEEFARNEDQPHVPRLGYRTLRNDQNLGNCASRNRGVAAASGDIVVIIDSDCMLNKGFVAAHVDAHSYLDCEVVIGPHNIETNGVPPAIKLSELEQNPTQALSESDLQDRVFLDGFLNCITRNFSIKKTAIVEDLFDLDFSYSLSPKSGFGWEDVEMGYRLYKRALGIKFTDDAFSVHISHTSSVPESEKPKKSIRNFRKLFVKHPELRDLARRWATRTLDTLSEWSSKVDPAHAENQDLIELNSLFSDAPRPLNVAVSGRKLRILTYRWHVPHQYELYKSGHDFFLVRGAGTAMCDQWEYGHRPLPLNAQFIDHDAVQESEFDLALLHFDENVLAYENTNDKIGPEWGATFRWFVDNIKLPKVAICHGTPQFHGQYTPGYDKPDLMNVIEPARVALVEYVKDIEIVCNSYQAKREWGFHKSRVIWHGFDPVEFLPSTYGKGILSPLGPLVVSRPHYRGYYVYQQVFSDFPDEFRPETLMVADPDIDYVNNVFAVAKYKNYVNQIRQYSVYFNPTLRSPMPRARCEPMMCGVVTVNANNHDVDLFIKNGVNGFYSNEPAELREQLLYLMRNPEATRKIGAEARKTGMTVFNYDRYLADWAALLSSVS</sequence>
<dbReference type="SUPFAM" id="SSF53448">
    <property type="entry name" value="Nucleotide-diphospho-sugar transferases"/>
    <property type="match status" value="1"/>
</dbReference>
<dbReference type="EC" id="2.4.-.-" evidence="2"/>
<accession>A0ABU6K1E6</accession>
<protein>
    <submittedName>
        <fullName evidence="2">Glycosyltransferase</fullName>
        <ecNumber evidence="2">2.4.-.-</ecNumber>
    </submittedName>
</protein>
<dbReference type="Gene3D" id="3.90.550.10">
    <property type="entry name" value="Spore Coat Polysaccharide Biosynthesis Protein SpsA, Chain A"/>
    <property type="match status" value="1"/>
</dbReference>
<dbReference type="InterPro" id="IPR029044">
    <property type="entry name" value="Nucleotide-diphossugar_trans"/>
</dbReference>
<keyword evidence="3" id="KW-1185">Reference proteome</keyword>
<feature type="domain" description="Glycosyltransferase 2-like" evidence="1">
    <location>
        <begin position="491"/>
        <end position="628"/>
    </location>
</feature>
<organism evidence="2 3">
    <name type="scientific">Uliginosibacterium silvisoli</name>
    <dbReference type="NCBI Taxonomy" id="3114758"/>
    <lineage>
        <taxon>Bacteria</taxon>
        <taxon>Pseudomonadati</taxon>
        <taxon>Pseudomonadota</taxon>
        <taxon>Betaproteobacteria</taxon>
        <taxon>Rhodocyclales</taxon>
        <taxon>Zoogloeaceae</taxon>
        <taxon>Uliginosibacterium</taxon>
    </lineage>
</organism>
<reference evidence="2 3" key="1">
    <citation type="submission" date="2024-01" db="EMBL/GenBank/DDBJ databases">
        <title>Uliginosibacterium soil sp. nov.</title>
        <authorList>
            <person name="Lv Y."/>
        </authorList>
    </citation>
    <scope>NUCLEOTIDE SEQUENCE [LARGE SCALE GENOMIC DNA]</scope>
    <source>
        <strain evidence="2 3">H3</strain>
    </source>
</reference>
<comment type="caution">
    <text evidence="2">The sequence shown here is derived from an EMBL/GenBank/DDBJ whole genome shotgun (WGS) entry which is preliminary data.</text>
</comment>